<evidence type="ECO:0008006" key="3">
    <source>
        <dbReference type="Google" id="ProtNLM"/>
    </source>
</evidence>
<organism evidence="1 2">
    <name type="scientific">Bhargavaea beijingensis</name>
    <dbReference type="NCBI Taxonomy" id="426756"/>
    <lineage>
        <taxon>Bacteria</taxon>
        <taxon>Bacillati</taxon>
        <taxon>Bacillota</taxon>
        <taxon>Bacilli</taxon>
        <taxon>Bacillales</taxon>
        <taxon>Caryophanaceae</taxon>
        <taxon>Bhargavaea</taxon>
    </lineage>
</organism>
<dbReference type="Proteomes" id="UP000272481">
    <property type="component" value="Unassembled WGS sequence"/>
</dbReference>
<comment type="caution">
    <text evidence="1">The sequence shown here is derived from an EMBL/GenBank/DDBJ whole genome shotgun (WGS) entry which is preliminary data.</text>
</comment>
<dbReference type="EMBL" id="RWGW01000007">
    <property type="protein sequence ID" value="RSK34274.1"/>
    <property type="molecule type" value="Genomic_DNA"/>
</dbReference>
<evidence type="ECO:0000313" key="1">
    <source>
        <dbReference type="EMBL" id="RSK34274.1"/>
    </source>
</evidence>
<proteinExistence type="predicted"/>
<accession>A0ABX9ZEM7</accession>
<evidence type="ECO:0000313" key="2">
    <source>
        <dbReference type="Proteomes" id="UP000272481"/>
    </source>
</evidence>
<sequence length="68" mass="7659">MRERVGTCMGCGSEVYCLGGFLNGISKEGKLFCFECSEAADLIESNEKRMQNQHIESSRKYLQTNSEN</sequence>
<gene>
    <name evidence="1" type="ORF">EJA12_04910</name>
</gene>
<protein>
    <recommendedName>
        <fullName evidence="3">Inhibitor of sigma-G Gin</fullName>
    </recommendedName>
</protein>
<reference evidence="1 2" key="1">
    <citation type="submission" date="2018-12" db="EMBL/GenBank/DDBJ databases">
        <title>Comparitive functional genomics of dry heat resistant strains isolated from the viking spacecraft.</title>
        <authorList>
            <person name="Seuylemezian A."/>
            <person name="Vaishampayan P."/>
        </authorList>
    </citation>
    <scope>NUCLEOTIDE SEQUENCE [LARGE SCALE GENOMIC DNA]</scope>
    <source>
        <strain evidence="1 2">M6-11</strain>
    </source>
</reference>
<keyword evidence="2" id="KW-1185">Reference proteome</keyword>
<name>A0ABX9ZEM7_9BACL</name>